<dbReference type="GeneID" id="92866096"/>
<reference evidence="1 2" key="1">
    <citation type="journal article" date="2016" name="Genome Announc.">
        <title>Complete Genome Sequences of Aerococcus christensenii CCUG 28831T, Aerococcus sanguinicola CCUG 43001T, Aerococcus urinae CCUG 36881T, Aerococcus urinaeequi CCUG 28094T, Aerococcus urinaehominis CCUG 42038 BT, and Aerococcus viridans CCUG 4311T.</title>
        <authorList>
            <person name="Carkaci D."/>
            <person name="Dargis R."/>
            <person name="Nielsen X.C."/>
            <person name="Skovgaard O."/>
            <person name="Fuursted K."/>
            <person name="Christensen J.J."/>
        </authorList>
    </citation>
    <scope>NUCLEOTIDE SEQUENCE [LARGE SCALE GENOMIC DNA]</scope>
    <source>
        <strain evidence="1 2">CCUG28094</strain>
    </source>
</reference>
<dbReference type="RefSeq" id="WP_026466228.1">
    <property type="nucleotide sequence ID" value="NZ_CP014162.1"/>
</dbReference>
<evidence type="ECO:0000313" key="1">
    <source>
        <dbReference type="EMBL" id="AMB96866.1"/>
    </source>
</evidence>
<dbReference type="EMBL" id="CP014162">
    <property type="protein sequence ID" value="AMB96866.1"/>
    <property type="molecule type" value="Genomic_DNA"/>
</dbReference>
<evidence type="ECO:0008006" key="3">
    <source>
        <dbReference type="Google" id="ProtNLM"/>
    </source>
</evidence>
<gene>
    <name evidence="1" type="ORF">AWM74_00850</name>
</gene>
<dbReference type="InterPro" id="IPR021530">
    <property type="entry name" value="AllH-like"/>
</dbReference>
<name>A0AAC8WZ06_9LACT</name>
<dbReference type="Proteomes" id="UP000067698">
    <property type="component" value="Chromosome"/>
</dbReference>
<sequence length="299" mass="34103">MKINLNSEDNNRSSSYLVSDYLTKILLAKPRLTGRIESIFEKGFNLLIQEQLIFVGTDENNLSAFGIVIPRQTFGKIKSEISVGQQVRLESTVENNHFIHLKWTIYSRPRTILVEMTDIKIVATGLPKLAIKQVLKPEVMNAFNQDVIWKQSGFTRSEYLENYYMQLRNSWNNDLAKHLIGAGIGLTPSGDDFLQGYIMMALVTGVDEQHVIPAIQSALEKRTTTRVSFNYYQVLFKGHVNYMWLNVFQAIENQDITGLQNAIQQVQQYGATSGNDILLGVRTYLNLYKSKYIKGENYG</sequence>
<reference evidence="2" key="2">
    <citation type="submission" date="2016-01" db="EMBL/GenBank/DDBJ databases">
        <title>Six Aerococcus type strain genome sequencing and assembly using PacBio and Illumina Hiseq.</title>
        <authorList>
            <person name="Carkaci D."/>
            <person name="Dargis R."/>
            <person name="Nielsen X.C."/>
            <person name="Skovgaard O."/>
            <person name="Fuursted K."/>
            <person name="Christensen J.J."/>
        </authorList>
    </citation>
    <scope>NUCLEOTIDE SEQUENCE [LARGE SCALE GENOMIC DNA]</scope>
    <source>
        <strain evidence="2">CCUG28094</strain>
    </source>
</reference>
<accession>A0AAC8WZ06</accession>
<protein>
    <recommendedName>
        <fullName evidence="3">DUF2877 domain-containing protein</fullName>
    </recommendedName>
</protein>
<organism evidence="1 2">
    <name type="scientific">Aerococcus urinaeequi</name>
    <dbReference type="NCBI Taxonomy" id="51665"/>
    <lineage>
        <taxon>Bacteria</taxon>
        <taxon>Bacillati</taxon>
        <taxon>Bacillota</taxon>
        <taxon>Bacilli</taxon>
        <taxon>Lactobacillales</taxon>
        <taxon>Aerococcaceae</taxon>
        <taxon>Aerococcus</taxon>
    </lineage>
</organism>
<dbReference type="AlphaFoldDB" id="A0AAC8WZ06"/>
<dbReference type="Pfam" id="PF11392">
    <property type="entry name" value="AllH"/>
    <property type="match status" value="1"/>
</dbReference>
<evidence type="ECO:0000313" key="2">
    <source>
        <dbReference type="Proteomes" id="UP000067698"/>
    </source>
</evidence>
<proteinExistence type="predicted"/>